<evidence type="ECO:0000256" key="2">
    <source>
        <dbReference type="ARBA" id="ARBA00022771"/>
    </source>
</evidence>
<gene>
    <name evidence="7" type="ORF">NE237_016677</name>
</gene>
<dbReference type="Pfam" id="PF16041">
    <property type="entry name" value="APD1-4_M"/>
    <property type="match status" value="1"/>
</dbReference>
<keyword evidence="1" id="KW-0479">Metal-binding</keyword>
<dbReference type="Pfam" id="PF13920">
    <property type="entry name" value="zf-C3HC4_3"/>
    <property type="match status" value="1"/>
</dbReference>
<dbReference type="SMART" id="SM00184">
    <property type="entry name" value="RING"/>
    <property type="match status" value="1"/>
</dbReference>
<accession>A0A9Q0HEL9</accession>
<dbReference type="PROSITE" id="PS50089">
    <property type="entry name" value="ZF_RING_2"/>
    <property type="match status" value="1"/>
</dbReference>
<dbReference type="OrthoDB" id="3045089at2759"/>
<organism evidence="7 8">
    <name type="scientific">Protea cynaroides</name>
    <dbReference type="NCBI Taxonomy" id="273540"/>
    <lineage>
        <taxon>Eukaryota</taxon>
        <taxon>Viridiplantae</taxon>
        <taxon>Streptophyta</taxon>
        <taxon>Embryophyta</taxon>
        <taxon>Tracheophyta</taxon>
        <taxon>Spermatophyta</taxon>
        <taxon>Magnoliopsida</taxon>
        <taxon>Proteales</taxon>
        <taxon>Proteaceae</taxon>
        <taxon>Protea</taxon>
    </lineage>
</organism>
<keyword evidence="2 4" id="KW-0863">Zinc-finger</keyword>
<dbReference type="PANTHER" id="PTHR46858">
    <property type="entry name" value="OS05G0521000 PROTEIN"/>
    <property type="match status" value="1"/>
</dbReference>
<evidence type="ECO:0000313" key="8">
    <source>
        <dbReference type="Proteomes" id="UP001141806"/>
    </source>
</evidence>
<dbReference type="Gene3D" id="3.30.40.10">
    <property type="entry name" value="Zinc/RING finger domain, C3HC4 (zinc finger)"/>
    <property type="match status" value="1"/>
</dbReference>
<evidence type="ECO:0000256" key="4">
    <source>
        <dbReference type="PROSITE-ProRule" id="PRU00175"/>
    </source>
</evidence>
<dbReference type="InterPro" id="IPR013083">
    <property type="entry name" value="Znf_RING/FYVE/PHD"/>
</dbReference>
<dbReference type="GO" id="GO:0061630">
    <property type="term" value="F:ubiquitin protein ligase activity"/>
    <property type="evidence" value="ECO:0007669"/>
    <property type="project" value="TreeGrafter"/>
</dbReference>
<dbReference type="EMBL" id="JAMYWD010000007">
    <property type="protein sequence ID" value="KAJ4964828.1"/>
    <property type="molecule type" value="Genomic_DNA"/>
</dbReference>
<reference evidence="7" key="1">
    <citation type="journal article" date="2023" name="Plant J.">
        <title>The genome of the king protea, Protea cynaroides.</title>
        <authorList>
            <person name="Chang J."/>
            <person name="Duong T.A."/>
            <person name="Schoeman C."/>
            <person name="Ma X."/>
            <person name="Roodt D."/>
            <person name="Barker N."/>
            <person name="Li Z."/>
            <person name="Van de Peer Y."/>
            <person name="Mizrachi E."/>
        </authorList>
    </citation>
    <scope>NUCLEOTIDE SEQUENCE</scope>
    <source>
        <tissue evidence="7">Young leaves</tissue>
    </source>
</reference>
<sequence length="404" mass="45512">MYRPVYASPSYSIHLQENCARLLAPVALWLCVSVTLQYGYFGNCRMVLGPNSSRLLKASSIFVEKIQVDSSKKGAILYGFEKKPELSLETNWNVSKYLVVGSYRQQGFALWLNKGSKIHVRWEAPISNFSDLLVVLTKGEEKLKTSSLSSSNLLPLSNPTHGHGQAEYIIEEDDSYHIHFVNMNSKGIIMMVNVNVSSKMYDINKALRKCSEINGLCQLQLLFPHMKFVVLTTPNNGDLGGWDVELSFVARLVTYFALLGFAAVLLWLILKYLGVCGRGGDGTVEEVPATETNPLLQEKRIQIDYGTSSEDPDSRMCDSSEDLYDGTICVICYDKQRDCFFVPCGHCATCYECAQRIIEGENKICPICRRFIHKGEQDMSNMLEIHSQGKKTIKSFRVPDREFV</sequence>
<feature type="domain" description="RING-type" evidence="6">
    <location>
        <begin position="329"/>
        <end position="369"/>
    </location>
</feature>
<evidence type="ECO:0000313" key="7">
    <source>
        <dbReference type="EMBL" id="KAJ4964828.1"/>
    </source>
</evidence>
<dbReference type="GO" id="GO:0008270">
    <property type="term" value="F:zinc ion binding"/>
    <property type="evidence" value="ECO:0007669"/>
    <property type="project" value="UniProtKB-KW"/>
</dbReference>
<dbReference type="AlphaFoldDB" id="A0A9Q0HEL9"/>
<evidence type="ECO:0000256" key="5">
    <source>
        <dbReference type="SAM" id="Phobius"/>
    </source>
</evidence>
<proteinExistence type="predicted"/>
<keyword evidence="5" id="KW-0812">Transmembrane</keyword>
<dbReference type="InterPro" id="IPR032008">
    <property type="entry name" value="APD1-4_N"/>
</dbReference>
<dbReference type="PANTHER" id="PTHR46858:SF6">
    <property type="entry name" value="LIGASE, PUTATIVE-RELATED"/>
    <property type="match status" value="1"/>
</dbReference>
<keyword evidence="8" id="KW-1185">Reference proteome</keyword>
<dbReference type="Proteomes" id="UP001141806">
    <property type="component" value="Unassembled WGS sequence"/>
</dbReference>
<dbReference type="SUPFAM" id="SSF57850">
    <property type="entry name" value="RING/U-box"/>
    <property type="match status" value="1"/>
</dbReference>
<dbReference type="Pfam" id="PF16040">
    <property type="entry name" value="APD1-4_N"/>
    <property type="match status" value="1"/>
</dbReference>
<feature type="transmembrane region" description="Helical" evidence="5">
    <location>
        <begin position="252"/>
        <end position="270"/>
    </location>
</feature>
<keyword evidence="3" id="KW-0862">Zinc</keyword>
<comment type="caution">
    <text evidence="7">The sequence shown here is derived from an EMBL/GenBank/DDBJ whole genome shotgun (WGS) entry which is preliminary data.</text>
</comment>
<keyword evidence="5" id="KW-1133">Transmembrane helix</keyword>
<keyword evidence="5" id="KW-0472">Membrane</keyword>
<evidence type="ECO:0000256" key="1">
    <source>
        <dbReference type="ARBA" id="ARBA00022723"/>
    </source>
</evidence>
<name>A0A9Q0HEL9_9MAGN</name>
<protein>
    <recommendedName>
        <fullName evidence="6">RING-type domain-containing protein</fullName>
    </recommendedName>
</protein>
<evidence type="ECO:0000259" key="6">
    <source>
        <dbReference type="PROSITE" id="PS50089"/>
    </source>
</evidence>
<feature type="transmembrane region" description="Helical" evidence="5">
    <location>
        <begin position="20"/>
        <end position="41"/>
    </location>
</feature>
<dbReference type="GO" id="GO:0016567">
    <property type="term" value="P:protein ubiquitination"/>
    <property type="evidence" value="ECO:0007669"/>
    <property type="project" value="TreeGrafter"/>
</dbReference>
<dbReference type="InterPro" id="IPR032010">
    <property type="entry name" value="APD1-4_M"/>
</dbReference>
<evidence type="ECO:0000256" key="3">
    <source>
        <dbReference type="ARBA" id="ARBA00022833"/>
    </source>
</evidence>
<dbReference type="InterPro" id="IPR001841">
    <property type="entry name" value="Znf_RING"/>
</dbReference>